<name>A0A8H6N9J9_9PEZI</name>
<dbReference type="SUPFAM" id="SSF47459">
    <property type="entry name" value="HLH, helix-loop-helix DNA-binding domain"/>
    <property type="match status" value="1"/>
</dbReference>
<dbReference type="GO" id="GO:0003677">
    <property type="term" value="F:DNA binding"/>
    <property type="evidence" value="ECO:0007669"/>
    <property type="project" value="UniProtKB-KW"/>
</dbReference>
<feature type="compositionally biased region" description="Basic and acidic residues" evidence="2">
    <location>
        <begin position="348"/>
        <end position="363"/>
    </location>
</feature>
<feature type="region of interest" description="Disordered" evidence="2">
    <location>
        <begin position="414"/>
        <end position="445"/>
    </location>
</feature>
<dbReference type="EMBL" id="WIGO01000188">
    <property type="protein sequence ID" value="KAF6824703.1"/>
    <property type="molecule type" value="Genomic_DNA"/>
</dbReference>
<protein>
    <submittedName>
        <fullName evidence="4">Helix-loop-helix dna-binding domain-containing protein</fullName>
    </submittedName>
</protein>
<dbReference type="Proteomes" id="UP000654918">
    <property type="component" value="Unassembled WGS sequence"/>
</dbReference>
<evidence type="ECO:0000313" key="5">
    <source>
        <dbReference type="Proteomes" id="UP000654918"/>
    </source>
</evidence>
<dbReference type="AlphaFoldDB" id="A0A8H6N9J9"/>
<comment type="caution">
    <text evidence="4">The sequence shown here is derived from an EMBL/GenBank/DDBJ whole genome shotgun (WGS) entry which is preliminary data.</text>
</comment>
<feature type="compositionally biased region" description="Polar residues" evidence="2">
    <location>
        <begin position="366"/>
        <end position="379"/>
    </location>
</feature>
<keyword evidence="5" id="KW-1185">Reference proteome</keyword>
<evidence type="ECO:0000313" key="4">
    <source>
        <dbReference type="EMBL" id="KAF6824703.1"/>
    </source>
</evidence>
<feature type="domain" description="BHLH" evidence="3">
    <location>
        <begin position="389"/>
        <end position="458"/>
    </location>
</feature>
<dbReference type="InterPro" id="IPR036638">
    <property type="entry name" value="HLH_DNA-bd_sf"/>
</dbReference>
<dbReference type="GO" id="GO:0046983">
    <property type="term" value="F:protein dimerization activity"/>
    <property type="evidence" value="ECO:0007669"/>
    <property type="project" value="InterPro"/>
</dbReference>
<feature type="region of interest" description="Disordered" evidence="2">
    <location>
        <begin position="332"/>
        <end position="399"/>
    </location>
</feature>
<dbReference type="PANTHER" id="PTHR47336:SF2">
    <property type="entry name" value="TRANSCRIPTION FACTOR HMS1-RELATED"/>
    <property type="match status" value="1"/>
</dbReference>
<keyword evidence="4" id="KW-0238">DNA-binding</keyword>
<evidence type="ECO:0000256" key="2">
    <source>
        <dbReference type="SAM" id="MobiDB-lite"/>
    </source>
</evidence>
<sequence>MDPNFLKNLDYFAVPNNQTNNSVEQTAESSAAGAARNAPDASLWEALGGEQANSESTSNGPSGSLPSFAQASPASTNFGLGNMPSQITYGHGQSRNALPTRTAQNPGARRRDGHERKRTKVDSEAAALESVDYWIQFDDDEEQKLGGSFEIDFSKRRNPTQNYPRPPAANRLNPMSTTPGLGAGLYTNPVFKPEDFLDDTALDNALSDDEDVLESMNLGDQLGKIESQPPAEVPPREGLYSTPLSWEKPAPGLRMNPLFGMGGMGSMGSMGGMGGMGTPMLDPEQRRLLAIALNTGRSSTTLGSGMGFGVGADLGPEFSSLENFDAGMATTSLSDLTRGPEHSGLQSKGKEKEKTLAEKDIKGQRPQVSRTTTNATGVSDKSKEKVKAGDRTAHNDIERKYRTNLKDKISELRDAVPSLRSIPEEGGEDAEADSQSQRGPKVSKGTVLTKATEYIHYLERRNKAIMREHQELARRLQAFEQLLSATARQPFPMPNYSRTLFDPRGFC</sequence>
<reference evidence="4" key="1">
    <citation type="journal article" date="2020" name="Phytopathology">
        <title>Genome Sequence Resources of Colletotrichum truncatum, C. plurivorum, C. musicola, and C. sojae: Four Species Pathogenic to Soybean (Glycine max).</title>
        <authorList>
            <person name="Rogerio F."/>
            <person name="Boufleur T.R."/>
            <person name="Ciampi-Guillardi M."/>
            <person name="Sukno S.A."/>
            <person name="Thon M.R."/>
            <person name="Massola Junior N.S."/>
            <person name="Baroncelli R."/>
        </authorList>
    </citation>
    <scope>NUCLEOTIDE SEQUENCE</scope>
    <source>
        <strain evidence="4">LFN00145</strain>
    </source>
</reference>
<gene>
    <name evidence="4" type="ORF">CPLU01_10728</name>
</gene>
<dbReference type="Pfam" id="PF00010">
    <property type="entry name" value="HLH"/>
    <property type="match status" value="1"/>
</dbReference>
<feature type="compositionally biased region" description="Basic and acidic residues" evidence="2">
    <location>
        <begin position="380"/>
        <end position="399"/>
    </location>
</feature>
<evidence type="ECO:0000256" key="1">
    <source>
        <dbReference type="SAM" id="Coils"/>
    </source>
</evidence>
<dbReference type="SMART" id="SM00353">
    <property type="entry name" value="HLH"/>
    <property type="match status" value="1"/>
</dbReference>
<evidence type="ECO:0000259" key="3">
    <source>
        <dbReference type="PROSITE" id="PS50888"/>
    </source>
</evidence>
<dbReference type="InterPro" id="IPR011598">
    <property type="entry name" value="bHLH_dom"/>
</dbReference>
<organism evidence="4 5">
    <name type="scientific">Colletotrichum plurivorum</name>
    <dbReference type="NCBI Taxonomy" id="2175906"/>
    <lineage>
        <taxon>Eukaryota</taxon>
        <taxon>Fungi</taxon>
        <taxon>Dikarya</taxon>
        <taxon>Ascomycota</taxon>
        <taxon>Pezizomycotina</taxon>
        <taxon>Sordariomycetes</taxon>
        <taxon>Hypocreomycetidae</taxon>
        <taxon>Glomerellales</taxon>
        <taxon>Glomerellaceae</taxon>
        <taxon>Colletotrichum</taxon>
        <taxon>Colletotrichum orchidearum species complex</taxon>
    </lineage>
</organism>
<dbReference type="PANTHER" id="PTHR47336">
    <property type="entry name" value="TRANSCRIPTION FACTOR HMS1-RELATED"/>
    <property type="match status" value="1"/>
</dbReference>
<dbReference type="InterPro" id="IPR052099">
    <property type="entry name" value="Regulatory_TF_Diverse"/>
</dbReference>
<feature type="coiled-coil region" evidence="1">
    <location>
        <begin position="455"/>
        <end position="489"/>
    </location>
</feature>
<keyword evidence="1" id="KW-0175">Coiled coil</keyword>
<feature type="compositionally biased region" description="Low complexity" evidence="2">
    <location>
        <begin position="27"/>
        <end position="42"/>
    </location>
</feature>
<feature type="region of interest" description="Disordered" evidence="2">
    <location>
        <begin position="223"/>
        <end position="245"/>
    </location>
</feature>
<accession>A0A8H6N9J9</accession>
<proteinExistence type="predicted"/>
<feature type="compositionally biased region" description="Basic and acidic residues" evidence="2">
    <location>
        <begin position="109"/>
        <end position="123"/>
    </location>
</feature>
<dbReference type="Gene3D" id="4.10.280.10">
    <property type="entry name" value="Helix-loop-helix DNA-binding domain"/>
    <property type="match status" value="1"/>
</dbReference>
<feature type="compositionally biased region" description="Polar residues" evidence="2">
    <location>
        <begin position="15"/>
        <end position="26"/>
    </location>
</feature>
<feature type="compositionally biased region" description="Polar residues" evidence="2">
    <location>
        <begin position="51"/>
        <end position="105"/>
    </location>
</feature>
<dbReference type="PROSITE" id="PS50888">
    <property type="entry name" value="BHLH"/>
    <property type="match status" value="1"/>
</dbReference>
<feature type="region of interest" description="Disordered" evidence="2">
    <location>
        <begin position="15"/>
        <end position="123"/>
    </location>
</feature>